<protein>
    <submittedName>
        <fullName evidence="4">Methyltransferase-like protein 24</fullName>
    </submittedName>
</protein>
<name>A0A6P8H122_ACTTE</name>
<evidence type="ECO:0000259" key="2">
    <source>
        <dbReference type="Pfam" id="PF13383"/>
    </source>
</evidence>
<dbReference type="AlphaFoldDB" id="A0A6P8H122"/>
<gene>
    <name evidence="4" type="primary">LOC116287551</name>
</gene>
<keyword evidence="3" id="KW-1185">Reference proteome</keyword>
<dbReference type="Proteomes" id="UP000515163">
    <property type="component" value="Unplaced"/>
</dbReference>
<keyword evidence="1" id="KW-1133">Transmembrane helix</keyword>
<accession>A0A6P8H122</accession>
<dbReference type="KEGG" id="aten:116287551"/>
<feature type="domain" description="Methyltransferase" evidence="2">
    <location>
        <begin position="105"/>
        <end position="231"/>
    </location>
</feature>
<reference evidence="4" key="1">
    <citation type="submission" date="2025-08" db="UniProtKB">
        <authorList>
            <consortium name="RefSeq"/>
        </authorList>
    </citation>
    <scope>IDENTIFICATION</scope>
    <source>
        <tissue evidence="4">Tentacle</tissue>
    </source>
</reference>
<feature type="transmembrane region" description="Helical" evidence="1">
    <location>
        <begin position="7"/>
        <end position="25"/>
    </location>
</feature>
<dbReference type="InterPro" id="IPR026913">
    <property type="entry name" value="METTL24"/>
</dbReference>
<sequence length="233" mass="26468">MKINLRWTVFILLMTFTAIFLYQSVQRILVQLQIVSNFNHKIKRTVKKDIDKRHVNETLKTSSYQIPTTKSINIYEYIEENPADIGTIQYEMARFRRFLATQEAVCEDIRRIGGEQSETWLAPRPFGADGAWDVCFDANVGLTPGSCIVYSFGIGRDFSFDDGMASHGCHVFSFDPTIGQQNHKRPSGVEFFSIGLSDFDQEGSGNISKKLPKSQWKTRTLASVINELGHEKA</sequence>
<dbReference type="InParanoid" id="A0A6P8H122"/>
<organism evidence="3 4">
    <name type="scientific">Actinia tenebrosa</name>
    <name type="common">Australian red waratah sea anemone</name>
    <dbReference type="NCBI Taxonomy" id="6105"/>
    <lineage>
        <taxon>Eukaryota</taxon>
        <taxon>Metazoa</taxon>
        <taxon>Cnidaria</taxon>
        <taxon>Anthozoa</taxon>
        <taxon>Hexacorallia</taxon>
        <taxon>Actiniaria</taxon>
        <taxon>Actiniidae</taxon>
        <taxon>Actinia</taxon>
    </lineage>
</organism>
<evidence type="ECO:0000313" key="4">
    <source>
        <dbReference type="RefSeq" id="XP_031550099.1"/>
    </source>
</evidence>
<dbReference type="PANTHER" id="PTHR32026:SF10">
    <property type="entry name" value="METHYLTRANSFERASE-LIKE PROTEIN 24-RELATED"/>
    <property type="match status" value="1"/>
</dbReference>
<dbReference type="PANTHER" id="PTHR32026">
    <property type="entry name" value="METHYLTRANSFERASE-LIKE PROTEIN 24"/>
    <property type="match status" value="1"/>
</dbReference>
<dbReference type="InterPro" id="IPR025714">
    <property type="entry name" value="Methyltranfer_dom"/>
</dbReference>
<evidence type="ECO:0000256" key="1">
    <source>
        <dbReference type="SAM" id="Phobius"/>
    </source>
</evidence>
<dbReference type="GeneID" id="116287551"/>
<proteinExistence type="predicted"/>
<dbReference type="Pfam" id="PF13383">
    <property type="entry name" value="Methyltransf_22"/>
    <property type="match status" value="1"/>
</dbReference>
<dbReference type="FunCoup" id="A0A6P8H122">
    <property type="interactions" value="2"/>
</dbReference>
<dbReference type="OrthoDB" id="10006218at2759"/>
<dbReference type="RefSeq" id="XP_031550099.1">
    <property type="nucleotide sequence ID" value="XM_031694239.1"/>
</dbReference>
<keyword evidence="1" id="KW-0472">Membrane</keyword>
<evidence type="ECO:0000313" key="3">
    <source>
        <dbReference type="Proteomes" id="UP000515163"/>
    </source>
</evidence>
<keyword evidence="1" id="KW-0812">Transmembrane</keyword>